<dbReference type="RefSeq" id="WP_164345882.1">
    <property type="nucleotide sequence ID" value="NZ_JAAGLQ010000363.1"/>
</dbReference>
<dbReference type="InterPro" id="IPR036259">
    <property type="entry name" value="MFS_trans_sf"/>
</dbReference>
<protein>
    <submittedName>
        <fullName evidence="7">MFS transporter</fullName>
    </submittedName>
</protein>
<sequence length="461" mass="50387">MQHIRTTNAKNRLDRLPISKFHKTTLVAVAFAYFFEFADINTFAITAPVVREQWGAQVNDIAYVTSTSFVGMFVGAVVAGGLADRMGRKRTLTVTTLWFTVWSFTCVFAWDIWSLGVFRVLTSAGLSAMTVVAVVYISEQFPSAKRGKYQAYAIVIGICGTPATSLIASAVVPMTDWSWRLVYLWGSLGVLFLLFVRKLEESPQWLESRGRHEEAEAVLSRIEAGAAAEHGELTTAQEPKPQGPVVKPGLGMLRDRKFLYPTLLLSVLWVTQTIGFFGYSSWAPTLLAAEGVSVEDSIFYVALTTVGAPLGSFLAAMVTDRFERKWTLAVFGLVIAVSGLMYGLTFTPVLIVVFGFLVNLFERGYTALAYAYAPELYNTNGRSLGTSIAYGLGRLSNAAGPLMIAGIYNGVGYEAVFMFIAGTWTFGALVLALFGPATRRRRLASEATAQLQPRSVTHNAL</sequence>
<keyword evidence="4 5" id="KW-0472">Membrane</keyword>
<evidence type="ECO:0000256" key="1">
    <source>
        <dbReference type="ARBA" id="ARBA00004651"/>
    </source>
</evidence>
<feature type="transmembrane region" description="Helical" evidence="5">
    <location>
        <begin position="61"/>
        <end position="80"/>
    </location>
</feature>
<feature type="transmembrane region" description="Helical" evidence="5">
    <location>
        <begin position="116"/>
        <end position="137"/>
    </location>
</feature>
<dbReference type="SUPFAM" id="SSF103473">
    <property type="entry name" value="MFS general substrate transporter"/>
    <property type="match status" value="1"/>
</dbReference>
<feature type="transmembrane region" description="Helical" evidence="5">
    <location>
        <begin position="149"/>
        <end position="171"/>
    </location>
</feature>
<dbReference type="EMBL" id="JAAGLQ010000363">
    <property type="protein sequence ID" value="NEA17313.1"/>
    <property type="molecule type" value="Genomic_DNA"/>
</dbReference>
<dbReference type="InterPro" id="IPR020846">
    <property type="entry name" value="MFS_dom"/>
</dbReference>
<organism evidence="7 8">
    <name type="scientific">Streptomyces halstedii</name>
    <dbReference type="NCBI Taxonomy" id="1944"/>
    <lineage>
        <taxon>Bacteria</taxon>
        <taxon>Bacillati</taxon>
        <taxon>Actinomycetota</taxon>
        <taxon>Actinomycetes</taxon>
        <taxon>Kitasatosporales</taxon>
        <taxon>Streptomycetaceae</taxon>
        <taxon>Streptomyces</taxon>
    </lineage>
</organism>
<keyword evidence="2 5" id="KW-0812">Transmembrane</keyword>
<name>A0A6N9U5M9_STRHA</name>
<evidence type="ECO:0000256" key="4">
    <source>
        <dbReference type="ARBA" id="ARBA00023136"/>
    </source>
</evidence>
<dbReference type="PANTHER" id="PTHR23508">
    <property type="entry name" value="CARBOXYLIC ACID TRANSPORTER PROTEIN HOMOLOG"/>
    <property type="match status" value="1"/>
</dbReference>
<dbReference type="Gene3D" id="1.20.1250.20">
    <property type="entry name" value="MFS general substrate transporter like domains"/>
    <property type="match status" value="1"/>
</dbReference>
<feature type="transmembrane region" description="Helical" evidence="5">
    <location>
        <begin position="298"/>
        <end position="318"/>
    </location>
</feature>
<dbReference type="Pfam" id="PF00083">
    <property type="entry name" value="Sugar_tr"/>
    <property type="match status" value="1"/>
</dbReference>
<feature type="transmembrane region" description="Helical" evidence="5">
    <location>
        <begin position="177"/>
        <end position="196"/>
    </location>
</feature>
<feature type="transmembrane region" description="Helical" evidence="5">
    <location>
        <begin position="415"/>
        <end position="434"/>
    </location>
</feature>
<evidence type="ECO:0000256" key="5">
    <source>
        <dbReference type="SAM" id="Phobius"/>
    </source>
</evidence>
<keyword evidence="3 5" id="KW-1133">Transmembrane helix</keyword>
<comment type="subcellular location">
    <subcellularLocation>
        <location evidence="1">Cell membrane</location>
        <topology evidence="1">Multi-pass membrane protein</topology>
    </subcellularLocation>
</comment>
<feature type="transmembrane region" description="Helical" evidence="5">
    <location>
        <begin position="258"/>
        <end position="278"/>
    </location>
</feature>
<feature type="domain" description="Major facilitator superfamily (MFS) profile" evidence="6">
    <location>
        <begin position="25"/>
        <end position="439"/>
    </location>
</feature>
<feature type="transmembrane region" description="Helical" evidence="5">
    <location>
        <begin position="21"/>
        <end position="41"/>
    </location>
</feature>
<dbReference type="AlphaFoldDB" id="A0A6N9U5M9"/>
<reference evidence="7 8" key="1">
    <citation type="submission" date="2020-01" db="EMBL/GenBank/DDBJ databases">
        <title>Insect and environment-associated Actinomycetes.</title>
        <authorList>
            <person name="Currrie C."/>
            <person name="Chevrette M."/>
            <person name="Carlson C."/>
            <person name="Stubbendieck R."/>
            <person name="Wendt-Pienkowski E."/>
        </authorList>
    </citation>
    <scope>NUCLEOTIDE SEQUENCE [LARGE SCALE GENOMIC DNA]</scope>
    <source>
        <strain evidence="7 8">SID11342</strain>
    </source>
</reference>
<evidence type="ECO:0000256" key="2">
    <source>
        <dbReference type="ARBA" id="ARBA00022692"/>
    </source>
</evidence>
<proteinExistence type="predicted"/>
<evidence type="ECO:0000256" key="3">
    <source>
        <dbReference type="ARBA" id="ARBA00022989"/>
    </source>
</evidence>
<gene>
    <name evidence="7" type="ORF">G3I29_17695</name>
</gene>
<evidence type="ECO:0000259" key="6">
    <source>
        <dbReference type="PROSITE" id="PS50850"/>
    </source>
</evidence>
<dbReference type="InterPro" id="IPR005829">
    <property type="entry name" value="Sugar_transporter_CS"/>
</dbReference>
<evidence type="ECO:0000313" key="7">
    <source>
        <dbReference type="EMBL" id="NEA17313.1"/>
    </source>
</evidence>
<accession>A0A6N9U5M9</accession>
<feature type="transmembrane region" description="Helical" evidence="5">
    <location>
        <begin position="92"/>
        <end position="110"/>
    </location>
</feature>
<dbReference type="PROSITE" id="PS00216">
    <property type="entry name" value="SUGAR_TRANSPORT_1"/>
    <property type="match status" value="1"/>
</dbReference>
<dbReference type="CDD" id="cd17316">
    <property type="entry name" value="MFS_SV2_like"/>
    <property type="match status" value="1"/>
</dbReference>
<feature type="transmembrane region" description="Helical" evidence="5">
    <location>
        <begin position="330"/>
        <end position="358"/>
    </location>
</feature>
<dbReference type="InterPro" id="IPR005828">
    <property type="entry name" value="MFS_sugar_transport-like"/>
</dbReference>
<dbReference type="PROSITE" id="PS50850">
    <property type="entry name" value="MFS"/>
    <property type="match status" value="1"/>
</dbReference>
<dbReference type="Proteomes" id="UP000471293">
    <property type="component" value="Unassembled WGS sequence"/>
</dbReference>
<evidence type="ECO:0000313" key="8">
    <source>
        <dbReference type="Proteomes" id="UP000471293"/>
    </source>
</evidence>
<dbReference type="PANTHER" id="PTHR23508:SF10">
    <property type="entry name" value="CARBOXYLIC ACID TRANSPORTER PROTEIN HOMOLOG"/>
    <property type="match status" value="1"/>
</dbReference>
<dbReference type="GO" id="GO:0005886">
    <property type="term" value="C:plasma membrane"/>
    <property type="evidence" value="ECO:0007669"/>
    <property type="project" value="UniProtKB-SubCell"/>
</dbReference>
<comment type="caution">
    <text evidence="7">The sequence shown here is derived from an EMBL/GenBank/DDBJ whole genome shotgun (WGS) entry which is preliminary data.</text>
</comment>
<dbReference type="GO" id="GO:0046943">
    <property type="term" value="F:carboxylic acid transmembrane transporter activity"/>
    <property type="evidence" value="ECO:0007669"/>
    <property type="project" value="TreeGrafter"/>
</dbReference>